<evidence type="ECO:0000313" key="1">
    <source>
        <dbReference type="EMBL" id="SBT14280.1"/>
    </source>
</evidence>
<name>A0A1C3JGG1_9VIBR</name>
<sequence length="144" mass="15075">MPESAGSSLSSTAMLFDVNAPPTLNSVGSIRNFSTSSLWLVNEIVSVWLTALPLGVEPSTSCVSDSVTLGTDSMVGISPSVMVRTTVAVSTSTSPSLDVTTIDFTISSLTVWSRLRFGSKRTSPSRVINNSPSVKLNCCSPLSV</sequence>
<proteinExistence type="predicted"/>
<reference evidence="2" key="1">
    <citation type="submission" date="2016-06" db="EMBL/GenBank/DDBJ databases">
        <authorList>
            <person name="Rodrigo-Torres L."/>
            <person name="Arahal D.R."/>
        </authorList>
    </citation>
    <scope>NUCLEOTIDE SEQUENCE [LARGE SCALE GENOMIC DNA]</scope>
    <source>
        <strain evidence="2">CECT 7224</strain>
    </source>
</reference>
<dbReference type="AlphaFoldDB" id="A0A1C3JGG1"/>
<keyword evidence="2" id="KW-1185">Reference proteome</keyword>
<accession>A0A1C3JGG1</accession>
<dbReference type="EMBL" id="FLQZ01000067">
    <property type="protein sequence ID" value="SBT14280.1"/>
    <property type="molecule type" value="Genomic_DNA"/>
</dbReference>
<evidence type="ECO:0000313" key="2">
    <source>
        <dbReference type="Proteomes" id="UP000092819"/>
    </source>
</evidence>
<gene>
    <name evidence="1" type="ORF">VCE7224_03042</name>
</gene>
<protein>
    <submittedName>
        <fullName evidence="1">Uncharacterized protein</fullName>
    </submittedName>
</protein>
<organism evidence="1 2">
    <name type="scientific">Vibrio celticus</name>
    <dbReference type="NCBI Taxonomy" id="446372"/>
    <lineage>
        <taxon>Bacteria</taxon>
        <taxon>Pseudomonadati</taxon>
        <taxon>Pseudomonadota</taxon>
        <taxon>Gammaproteobacteria</taxon>
        <taxon>Vibrionales</taxon>
        <taxon>Vibrionaceae</taxon>
        <taxon>Vibrio</taxon>
    </lineage>
</organism>
<dbReference type="Proteomes" id="UP000092819">
    <property type="component" value="Unassembled WGS sequence"/>
</dbReference>